<dbReference type="Gene3D" id="3.40.50.300">
    <property type="entry name" value="P-loop containing nucleotide triphosphate hydrolases"/>
    <property type="match status" value="2"/>
</dbReference>
<dbReference type="PANTHER" id="PTHR13710:SF84">
    <property type="entry name" value="ATP-DEPENDENT DNA HELICASE RECS-RELATED"/>
    <property type="match status" value="1"/>
</dbReference>
<keyword evidence="3 10" id="KW-0347">Helicase</keyword>
<evidence type="ECO:0000256" key="1">
    <source>
        <dbReference type="ARBA" id="ARBA00022741"/>
    </source>
</evidence>
<reference evidence="10 11" key="1">
    <citation type="journal article" date="2016" name="Antonie Van Leeuwenhoek">
        <title>Lysinibacillus endophyticus sp. nov., an indole-3-acetic acid producing endophytic bacterium isolated from corn root (Zea mays cv. Xinken-5).</title>
        <authorList>
            <person name="Yu J."/>
            <person name="Guan X."/>
            <person name="Liu C."/>
            <person name="Xiang W."/>
            <person name="Yu Z."/>
            <person name="Liu X."/>
            <person name="Wang G."/>
        </authorList>
    </citation>
    <scope>NUCLEOTIDE SEQUENCE [LARGE SCALE GENOMIC DNA]</scope>
    <source>
        <strain evidence="10 11">DSM 100506</strain>
    </source>
</reference>
<dbReference type="InterPro" id="IPR032284">
    <property type="entry name" value="RecQ_Zn-bd"/>
</dbReference>
<dbReference type="CDD" id="cd17920">
    <property type="entry name" value="DEXHc_RecQ"/>
    <property type="match status" value="1"/>
</dbReference>
<evidence type="ECO:0000256" key="7">
    <source>
        <dbReference type="ARBA" id="ARBA00044550"/>
    </source>
</evidence>
<dbReference type="Pfam" id="PF16124">
    <property type="entry name" value="RecQ_Zn_bind"/>
    <property type="match status" value="1"/>
</dbReference>
<dbReference type="PROSITE" id="PS00690">
    <property type="entry name" value="DEAH_ATP_HELICASE"/>
    <property type="match status" value="1"/>
</dbReference>
<dbReference type="OrthoDB" id="9763310at2"/>
<dbReference type="PROSITE" id="PS51192">
    <property type="entry name" value="HELICASE_ATP_BIND_1"/>
    <property type="match status" value="1"/>
</dbReference>
<dbReference type="GO" id="GO:0043138">
    <property type="term" value="F:3'-5' DNA helicase activity"/>
    <property type="evidence" value="ECO:0007669"/>
    <property type="project" value="TreeGrafter"/>
</dbReference>
<proteinExistence type="predicted"/>
<name>A0A494Z157_9BACL</name>
<accession>A0A494Z157</accession>
<dbReference type="Pfam" id="PF00271">
    <property type="entry name" value="Helicase_C"/>
    <property type="match status" value="1"/>
</dbReference>
<dbReference type="GO" id="GO:0006310">
    <property type="term" value="P:DNA recombination"/>
    <property type="evidence" value="ECO:0007669"/>
    <property type="project" value="InterPro"/>
</dbReference>
<keyword evidence="11" id="KW-1185">Reference proteome</keyword>
<dbReference type="GO" id="GO:0003677">
    <property type="term" value="F:DNA binding"/>
    <property type="evidence" value="ECO:0007669"/>
    <property type="project" value="UniProtKB-KW"/>
</dbReference>
<evidence type="ECO:0000256" key="5">
    <source>
        <dbReference type="ARBA" id="ARBA00023125"/>
    </source>
</evidence>
<protein>
    <recommendedName>
        <fullName evidence="6">ATP-dependent DNA helicase RecQ</fullName>
    </recommendedName>
    <alternativeName>
        <fullName evidence="7">DNA 3'-5' helicase RecQ</fullName>
    </alternativeName>
</protein>
<dbReference type="EMBL" id="RBZN01000024">
    <property type="protein sequence ID" value="RKQ16190.1"/>
    <property type="molecule type" value="Genomic_DNA"/>
</dbReference>
<keyword evidence="4" id="KW-0067">ATP-binding</keyword>
<dbReference type="InterPro" id="IPR001650">
    <property type="entry name" value="Helicase_C-like"/>
</dbReference>
<dbReference type="SUPFAM" id="SSF52540">
    <property type="entry name" value="P-loop containing nucleoside triphosphate hydrolases"/>
    <property type="match status" value="1"/>
</dbReference>
<evidence type="ECO:0000256" key="2">
    <source>
        <dbReference type="ARBA" id="ARBA00022801"/>
    </source>
</evidence>
<dbReference type="InterPro" id="IPR004589">
    <property type="entry name" value="DNA_helicase_ATP-dep_RecQ"/>
</dbReference>
<evidence type="ECO:0000313" key="11">
    <source>
        <dbReference type="Proteomes" id="UP000272238"/>
    </source>
</evidence>
<evidence type="ECO:0000259" key="8">
    <source>
        <dbReference type="PROSITE" id="PS51192"/>
    </source>
</evidence>
<dbReference type="GO" id="GO:0009378">
    <property type="term" value="F:four-way junction helicase activity"/>
    <property type="evidence" value="ECO:0007669"/>
    <property type="project" value="TreeGrafter"/>
</dbReference>
<keyword evidence="5" id="KW-0238">DNA-binding</keyword>
<dbReference type="PROSITE" id="PS51194">
    <property type="entry name" value="HELICASE_CTER"/>
    <property type="match status" value="1"/>
</dbReference>
<dbReference type="InterPro" id="IPR002464">
    <property type="entry name" value="DNA/RNA_helicase_DEAH_CS"/>
</dbReference>
<evidence type="ECO:0000256" key="4">
    <source>
        <dbReference type="ARBA" id="ARBA00022840"/>
    </source>
</evidence>
<dbReference type="GO" id="GO:0016787">
    <property type="term" value="F:hydrolase activity"/>
    <property type="evidence" value="ECO:0007669"/>
    <property type="project" value="UniProtKB-KW"/>
</dbReference>
<sequence length="480" mass="55160">MQLESILQQRFGYSSFRSGQKEVIEQILNGKDVIALLPTGMGKSLCYQLPGYVLNKTVLVISPLLSLMQDQVDQMKLFGEKRVIALNSFLNKEEKNRVINGLEQYRFIFISPEMLAQRQVQQKLNRIELSLIVVDEAHCISQWGFDFRPDYLRIGEMFGTSRSPILALTATATNKVLEDIELYLNMKEPFKYIHSVDRPNIHLSKMSFSNREEKLEWLFQHVSNTAGPGIIYTQSRSKTHSISETLLQNGISAASYHGGMDLLDRQFIQQQFIEGTLDWIVATNAFGMGIHKQDVRQIIHESIPSNMANYMQEIGRAGRDGNDAVAILLYSEHDEELAKFVGIDDLPLEQHVDIFEEYQRNGQDATQMLKQGEISETAFRVLNYWMEQKTPNEVKTIFQNMKIEKMQKVEEVMKLITSDTCMRETLVHYFGQTLNDKPEQCCINCGLDLAQLLIAKEEKNLSSFSMTWQERITNLLTKKS</sequence>
<dbReference type="GO" id="GO:0005737">
    <property type="term" value="C:cytoplasm"/>
    <property type="evidence" value="ECO:0007669"/>
    <property type="project" value="TreeGrafter"/>
</dbReference>
<dbReference type="GO" id="GO:0030894">
    <property type="term" value="C:replisome"/>
    <property type="evidence" value="ECO:0007669"/>
    <property type="project" value="TreeGrafter"/>
</dbReference>
<dbReference type="SMART" id="SM00490">
    <property type="entry name" value="HELICc"/>
    <property type="match status" value="1"/>
</dbReference>
<dbReference type="AlphaFoldDB" id="A0A494Z157"/>
<dbReference type="Pfam" id="PF00270">
    <property type="entry name" value="DEAD"/>
    <property type="match status" value="1"/>
</dbReference>
<evidence type="ECO:0000256" key="6">
    <source>
        <dbReference type="ARBA" id="ARBA00044535"/>
    </source>
</evidence>
<dbReference type="InterPro" id="IPR027417">
    <property type="entry name" value="P-loop_NTPase"/>
</dbReference>
<dbReference type="Proteomes" id="UP000272238">
    <property type="component" value="Unassembled WGS sequence"/>
</dbReference>
<dbReference type="GO" id="GO:0006281">
    <property type="term" value="P:DNA repair"/>
    <property type="evidence" value="ECO:0007669"/>
    <property type="project" value="TreeGrafter"/>
</dbReference>
<organism evidence="10 11">
    <name type="scientific">Ureibacillus endophyticus</name>
    <dbReference type="NCBI Taxonomy" id="1978490"/>
    <lineage>
        <taxon>Bacteria</taxon>
        <taxon>Bacillati</taxon>
        <taxon>Bacillota</taxon>
        <taxon>Bacilli</taxon>
        <taxon>Bacillales</taxon>
        <taxon>Caryophanaceae</taxon>
        <taxon>Ureibacillus</taxon>
    </lineage>
</organism>
<dbReference type="InterPro" id="IPR011545">
    <property type="entry name" value="DEAD/DEAH_box_helicase_dom"/>
</dbReference>
<dbReference type="InterPro" id="IPR014001">
    <property type="entry name" value="Helicase_ATP-bd"/>
</dbReference>
<dbReference type="PANTHER" id="PTHR13710">
    <property type="entry name" value="DNA HELICASE RECQ FAMILY MEMBER"/>
    <property type="match status" value="1"/>
</dbReference>
<dbReference type="GO" id="GO:0005524">
    <property type="term" value="F:ATP binding"/>
    <property type="evidence" value="ECO:0007669"/>
    <property type="project" value="UniProtKB-KW"/>
</dbReference>
<evidence type="ECO:0000259" key="9">
    <source>
        <dbReference type="PROSITE" id="PS51194"/>
    </source>
</evidence>
<gene>
    <name evidence="10" type="ORF">D8M03_10610</name>
</gene>
<dbReference type="SMART" id="SM00487">
    <property type="entry name" value="DEXDc"/>
    <property type="match status" value="1"/>
</dbReference>
<evidence type="ECO:0000256" key="3">
    <source>
        <dbReference type="ARBA" id="ARBA00022806"/>
    </source>
</evidence>
<feature type="domain" description="Helicase ATP-binding" evidence="8">
    <location>
        <begin position="24"/>
        <end position="190"/>
    </location>
</feature>
<evidence type="ECO:0000313" key="10">
    <source>
        <dbReference type="EMBL" id="RKQ16190.1"/>
    </source>
</evidence>
<dbReference type="GO" id="GO:0043590">
    <property type="term" value="C:bacterial nucleoid"/>
    <property type="evidence" value="ECO:0007669"/>
    <property type="project" value="TreeGrafter"/>
</dbReference>
<feature type="domain" description="Helicase C-terminal" evidence="9">
    <location>
        <begin position="214"/>
        <end position="373"/>
    </location>
</feature>
<keyword evidence="1" id="KW-0547">Nucleotide-binding</keyword>
<dbReference type="NCBIfam" id="TIGR00614">
    <property type="entry name" value="recQ_fam"/>
    <property type="match status" value="1"/>
</dbReference>
<keyword evidence="2" id="KW-0378">Hydrolase</keyword>
<dbReference type="FunFam" id="3.40.50.300:FF:001389">
    <property type="entry name" value="ATP-dependent DNA helicase RecQ"/>
    <property type="match status" value="1"/>
</dbReference>
<comment type="caution">
    <text evidence="10">The sequence shown here is derived from an EMBL/GenBank/DDBJ whole genome shotgun (WGS) entry which is preliminary data.</text>
</comment>
<dbReference type="RefSeq" id="WP_121214750.1">
    <property type="nucleotide sequence ID" value="NZ_RBZN01000024.1"/>
</dbReference>